<protein>
    <submittedName>
        <fullName evidence="1">Uncharacterized protein</fullName>
    </submittedName>
</protein>
<reference evidence="1 2" key="2">
    <citation type="journal article" date="2017" name="Int. J. Syst. Evol. Microbiol.">
        <title>Pseudomonas furukawaii sp. nov., a polychlorinated biphenyl-degrading bacterium isolated from biphenyl-contaminated soil in Japan.</title>
        <authorList>
            <person name="Kimura N."/>
            <person name="Watanabe T."/>
            <person name="Suenaga H."/>
            <person name="Fujihara H."/>
            <person name="Futagami T."/>
            <person name="Goto M."/>
            <person name="Hanada S."/>
            <person name="Hirose J."/>
        </authorList>
    </citation>
    <scope>NUCLEOTIDE SEQUENCE [LARGE SCALE GENOMIC DNA]</scope>
    <source>
        <strain evidence="2">DSM 10086 / NBRC 110670 / KF707</strain>
    </source>
</reference>
<keyword evidence="2" id="KW-1185">Reference proteome</keyword>
<name>A0AAD1BVQ4_METFU</name>
<dbReference type="AlphaFoldDB" id="A0AAD1BVQ4"/>
<reference evidence="2" key="1">
    <citation type="submission" date="2015-05" db="EMBL/GenBank/DDBJ databases">
        <title>Draft genome sequencing of a biphenyl-degrading bacterium, Pseudomonas balearica KF707 (=NBRC110670).</title>
        <authorList>
            <person name="Kimura N."/>
            <person name="Hirose J."/>
            <person name="Watanabe T."/>
            <person name="Suenaga H."/>
            <person name="Fujihara H."/>
            <person name="Noguchi M."/>
            <person name="Hashimoto M."/>
            <person name="Shimodaira J."/>
            <person name="Tsuchikane K."/>
            <person name="Hosoyama A."/>
            <person name="Yamazoe A."/>
            <person name="Fujita N."/>
            <person name="Furukawa K."/>
        </authorList>
    </citation>
    <scope>NUCLEOTIDE SEQUENCE [LARGE SCALE GENOMIC DNA]</scope>
    <source>
        <strain evidence="2">DSM 10086 / NBRC 110670 / KF707</strain>
    </source>
</reference>
<sequence>MEGVRLPKEKVAIIAIKVNQLTLHSRGSCRKAERQFAQSWEASGRGDIVRALFGPSCSGCPRVGARRLSGRLYRKESR</sequence>
<proteinExistence type="predicted"/>
<gene>
    <name evidence="1" type="ORF">KF707C_9610</name>
</gene>
<evidence type="ECO:0000313" key="1">
    <source>
        <dbReference type="EMBL" id="BAU72649.1"/>
    </source>
</evidence>
<dbReference type="KEGG" id="pfuw:KF707C_9610"/>
<dbReference type="Proteomes" id="UP000218554">
    <property type="component" value="Chromosome"/>
</dbReference>
<accession>A0AAD1BVQ4</accession>
<evidence type="ECO:0000313" key="2">
    <source>
        <dbReference type="Proteomes" id="UP000218554"/>
    </source>
</evidence>
<dbReference type="EMBL" id="AP014862">
    <property type="protein sequence ID" value="BAU72649.1"/>
    <property type="molecule type" value="Genomic_DNA"/>
</dbReference>
<organism evidence="1 2">
    <name type="scientific">Metapseudomonas furukawaii</name>
    <name type="common">Pseudomonas furukawaii</name>
    <dbReference type="NCBI Taxonomy" id="1149133"/>
    <lineage>
        <taxon>Bacteria</taxon>
        <taxon>Pseudomonadati</taxon>
        <taxon>Pseudomonadota</taxon>
        <taxon>Gammaproteobacteria</taxon>
        <taxon>Pseudomonadales</taxon>
        <taxon>Pseudomonadaceae</taxon>
        <taxon>Metapseudomonas</taxon>
    </lineage>
</organism>